<accession>A0A086Z1N0</accession>
<gene>
    <name evidence="1" type="ORF">BACT_1134</name>
</gene>
<organism evidence="1 2">
    <name type="scientific">Bifidobacterium actinocoloniiforme DSM 22766</name>
    <dbReference type="NCBI Taxonomy" id="1437605"/>
    <lineage>
        <taxon>Bacteria</taxon>
        <taxon>Bacillati</taxon>
        <taxon>Actinomycetota</taxon>
        <taxon>Actinomycetes</taxon>
        <taxon>Bifidobacteriales</taxon>
        <taxon>Bifidobacteriaceae</taxon>
        <taxon>Bifidobacterium</taxon>
    </lineage>
</organism>
<protein>
    <submittedName>
        <fullName evidence="1">ABC-type transporter</fullName>
    </submittedName>
</protein>
<keyword evidence="2" id="KW-1185">Reference proteome</keyword>
<dbReference type="Proteomes" id="UP000029015">
    <property type="component" value="Unassembled WGS sequence"/>
</dbReference>
<dbReference type="eggNOG" id="COG4166">
    <property type="taxonomic scope" value="Bacteria"/>
</dbReference>
<evidence type="ECO:0000313" key="2">
    <source>
        <dbReference type="Proteomes" id="UP000029015"/>
    </source>
</evidence>
<proteinExistence type="predicted"/>
<dbReference type="Gene3D" id="3.10.105.10">
    <property type="entry name" value="Dipeptide-binding Protein, Domain 3"/>
    <property type="match status" value="1"/>
</dbReference>
<comment type="caution">
    <text evidence="1">The sequence shown here is derived from an EMBL/GenBank/DDBJ whole genome shotgun (WGS) entry which is preliminary data.</text>
</comment>
<name>A0A086Z1N0_9BIFI</name>
<sequence length="95" mass="10353">MVEGYASSAADGKGLNYGDYKSATFDALIAQAARQTDRAQAFDTYRQAQSQLLNDLPAIPLWYAKVSAVASSRIDHAAFNYMGLPAYNELTRRAA</sequence>
<dbReference type="EMBL" id="JGYK01000001">
    <property type="protein sequence ID" value="KFI40430.1"/>
    <property type="molecule type" value="Genomic_DNA"/>
</dbReference>
<reference evidence="1 2" key="1">
    <citation type="submission" date="2014-03" db="EMBL/GenBank/DDBJ databases">
        <title>Genomics of Bifidobacteria.</title>
        <authorList>
            <person name="Ventura M."/>
            <person name="Milani C."/>
            <person name="Lugli G.A."/>
        </authorList>
    </citation>
    <scope>NUCLEOTIDE SEQUENCE [LARGE SCALE GENOMIC DNA]</scope>
    <source>
        <strain evidence="1 2">DSM 22766</strain>
    </source>
</reference>
<evidence type="ECO:0000313" key="1">
    <source>
        <dbReference type="EMBL" id="KFI40430.1"/>
    </source>
</evidence>
<dbReference type="AlphaFoldDB" id="A0A086Z1N0"/>
<dbReference type="SUPFAM" id="SSF53850">
    <property type="entry name" value="Periplasmic binding protein-like II"/>
    <property type="match status" value="1"/>
</dbReference>